<name>A0A2U1NL31_ARTAN</name>
<dbReference type="Pfam" id="PF13966">
    <property type="entry name" value="zf-RVT"/>
    <property type="match status" value="1"/>
</dbReference>
<organism evidence="3 4">
    <name type="scientific">Artemisia annua</name>
    <name type="common">Sweet wormwood</name>
    <dbReference type="NCBI Taxonomy" id="35608"/>
    <lineage>
        <taxon>Eukaryota</taxon>
        <taxon>Viridiplantae</taxon>
        <taxon>Streptophyta</taxon>
        <taxon>Embryophyta</taxon>
        <taxon>Tracheophyta</taxon>
        <taxon>Spermatophyta</taxon>
        <taxon>Magnoliopsida</taxon>
        <taxon>eudicotyledons</taxon>
        <taxon>Gunneridae</taxon>
        <taxon>Pentapetalae</taxon>
        <taxon>asterids</taxon>
        <taxon>campanulids</taxon>
        <taxon>Asterales</taxon>
        <taxon>Asteraceae</taxon>
        <taxon>Asteroideae</taxon>
        <taxon>Anthemideae</taxon>
        <taxon>Artemisiinae</taxon>
        <taxon>Artemisia</taxon>
    </lineage>
</organism>
<dbReference type="OrthoDB" id="696485at2759"/>
<keyword evidence="3" id="KW-0808">Transferase</keyword>
<feature type="region of interest" description="Disordered" evidence="1">
    <location>
        <begin position="231"/>
        <end position="261"/>
    </location>
</feature>
<dbReference type="Proteomes" id="UP000245207">
    <property type="component" value="Unassembled WGS sequence"/>
</dbReference>
<feature type="compositionally biased region" description="Polar residues" evidence="1">
    <location>
        <begin position="231"/>
        <end position="248"/>
    </location>
</feature>
<proteinExistence type="predicted"/>
<evidence type="ECO:0000313" key="4">
    <source>
        <dbReference type="Proteomes" id="UP000245207"/>
    </source>
</evidence>
<accession>A0A2U1NL31</accession>
<evidence type="ECO:0000313" key="3">
    <source>
        <dbReference type="EMBL" id="PWA74209.1"/>
    </source>
</evidence>
<evidence type="ECO:0000259" key="2">
    <source>
        <dbReference type="Pfam" id="PF13966"/>
    </source>
</evidence>
<dbReference type="InterPro" id="IPR026960">
    <property type="entry name" value="RVT-Znf"/>
</dbReference>
<sequence length="261" mass="30559">MIRERWNDSWNLIWTRTISRGTTSNQLSTLSSLLDPIILTEARDEWIWLLDPNFGFTVKKTRIHLDDALLPDAYISTRWCRFISKKVNIFVWRALRDRLPTRWNLNSKGVELESILCPNCLSSPENLHHSLWTCIHATCVWLKVFNWLELPCPTPSSIQDVYEYVDQLHFQKERKSIIEAIFGVVLWTLWNFRNQLIFSSHCMARNEIFDKITSTSFLWCRVPWLEPSMKTQLDGTRSTPQVAFSSTEPSPPAEMVPENAT</sequence>
<keyword evidence="3" id="KW-0695">RNA-directed DNA polymerase</keyword>
<dbReference type="STRING" id="35608.A0A2U1NL31"/>
<comment type="caution">
    <text evidence="3">The sequence shown here is derived from an EMBL/GenBank/DDBJ whole genome shotgun (WGS) entry which is preliminary data.</text>
</comment>
<dbReference type="GO" id="GO:0003964">
    <property type="term" value="F:RNA-directed DNA polymerase activity"/>
    <property type="evidence" value="ECO:0007669"/>
    <property type="project" value="UniProtKB-KW"/>
</dbReference>
<reference evidence="3 4" key="1">
    <citation type="journal article" date="2018" name="Mol. Plant">
        <title>The genome of Artemisia annua provides insight into the evolution of Asteraceae family and artemisinin biosynthesis.</title>
        <authorList>
            <person name="Shen Q."/>
            <person name="Zhang L."/>
            <person name="Liao Z."/>
            <person name="Wang S."/>
            <person name="Yan T."/>
            <person name="Shi P."/>
            <person name="Liu M."/>
            <person name="Fu X."/>
            <person name="Pan Q."/>
            <person name="Wang Y."/>
            <person name="Lv Z."/>
            <person name="Lu X."/>
            <person name="Zhang F."/>
            <person name="Jiang W."/>
            <person name="Ma Y."/>
            <person name="Chen M."/>
            <person name="Hao X."/>
            <person name="Li L."/>
            <person name="Tang Y."/>
            <person name="Lv G."/>
            <person name="Zhou Y."/>
            <person name="Sun X."/>
            <person name="Brodelius P.E."/>
            <person name="Rose J.K.C."/>
            <person name="Tang K."/>
        </authorList>
    </citation>
    <scope>NUCLEOTIDE SEQUENCE [LARGE SCALE GENOMIC DNA]</scope>
    <source>
        <strain evidence="4">cv. Huhao1</strain>
        <tissue evidence="3">Leaf</tissue>
    </source>
</reference>
<feature type="domain" description="Reverse transcriptase zinc-binding" evidence="2">
    <location>
        <begin position="72"/>
        <end position="141"/>
    </location>
</feature>
<keyword evidence="3" id="KW-0548">Nucleotidyltransferase</keyword>
<dbReference type="AlphaFoldDB" id="A0A2U1NL31"/>
<dbReference type="EMBL" id="PKPP01002601">
    <property type="protein sequence ID" value="PWA74209.1"/>
    <property type="molecule type" value="Genomic_DNA"/>
</dbReference>
<keyword evidence="4" id="KW-1185">Reference proteome</keyword>
<protein>
    <submittedName>
        <fullName evidence="3">Reverse transcriptase domain, Reverse transcriptase zinc-binding domain protein</fullName>
    </submittedName>
</protein>
<gene>
    <name evidence="3" type="ORF">CTI12_AA254660</name>
</gene>
<evidence type="ECO:0000256" key="1">
    <source>
        <dbReference type="SAM" id="MobiDB-lite"/>
    </source>
</evidence>